<evidence type="ECO:0000256" key="1">
    <source>
        <dbReference type="SAM" id="MobiDB-lite"/>
    </source>
</evidence>
<evidence type="ECO:0000313" key="3">
    <source>
        <dbReference type="Proteomes" id="UP000324767"/>
    </source>
</evidence>
<accession>A0A5M8PNK8</accession>
<organism evidence="2 3">
    <name type="scientific">Lasallia pustulata</name>
    <dbReference type="NCBI Taxonomy" id="136370"/>
    <lineage>
        <taxon>Eukaryota</taxon>
        <taxon>Fungi</taxon>
        <taxon>Dikarya</taxon>
        <taxon>Ascomycota</taxon>
        <taxon>Pezizomycotina</taxon>
        <taxon>Lecanoromycetes</taxon>
        <taxon>OSLEUM clade</taxon>
        <taxon>Umbilicariomycetidae</taxon>
        <taxon>Umbilicariales</taxon>
        <taxon>Umbilicariaceae</taxon>
        <taxon>Lasallia</taxon>
    </lineage>
</organism>
<proteinExistence type="predicted"/>
<name>A0A5M8PNK8_9LECA</name>
<dbReference type="EMBL" id="VXIT01000009">
    <property type="protein sequence ID" value="KAA6410530.1"/>
    <property type="molecule type" value="Genomic_DNA"/>
</dbReference>
<protein>
    <submittedName>
        <fullName evidence="2">Uncharacterized protein</fullName>
    </submittedName>
</protein>
<sequence length="90" mass="9672">MSHKFEPSGGPPPSYPAQQPLYDAGPASPYPQGAVLAQPQQAYAPPGGYDDRGFFGGQQPQQGSYNQQQGYYNQQPQQGMYYGPPQGGYG</sequence>
<dbReference type="Proteomes" id="UP000324767">
    <property type="component" value="Unassembled WGS sequence"/>
</dbReference>
<gene>
    <name evidence="2" type="ORF">FRX48_05952</name>
</gene>
<evidence type="ECO:0000313" key="2">
    <source>
        <dbReference type="EMBL" id="KAA6410530.1"/>
    </source>
</evidence>
<feature type="region of interest" description="Disordered" evidence="1">
    <location>
        <begin position="1"/>
        <end position="90"/>
    </location>
</feature>
<comment type="caution">
    <text evidence="2">The sequence shown here is derived from an EMBL/GenBank/DDBJ whole genome shotgun (WGS) entry which is preliminary data.</text>
</comment>
<dbReference type="AlphaFoldDB" id="A0A5M8PNK8"/>
<reference evidence="2 3" key="1">
    <citation type="submission" date="2019-09" db="EMBL/GenBank/DDBJ databases">
        <title>The hologenome of the rock-dwelling lichen Lasallia pustulata.</title>
        <authorList>
            <person name="Greshake Tzovaras B."/>
            <person name="Segers F."/>
            <person name="Bicker A."/>
            <person name="Dal Grande F."/>
            <person name="Otte J."/>
            <person name="Hankeln T."/>
            <person name="Schmitt I."/>
            <person name="Ebersberger I."/>
        </authorList>
    </citation>
    <scope>NUCLEOTIDE SEQUENCE [LARGE SCALE GENOMIC DNA]</scope>
    <source>
        <strain evidence="2">A1-1</strain>
    </source>
</reference>
<feature type="compositionally biased region" description="Low complexity" evidence="1">
    <location>
        <begin position="57"/>
        <end position="84"/>
    </location>
</feature>